<gene>
    <name evidence="1" type="ORF">DFP95_102122</name>
</gene>
<name>A0A3D9ISD2_9BACL</name>
<accession>A0A3D9ISD2</accession>
<reference evidence="1 2" key="1">
    <citation type="submission" date="2018-07" db="EMBL/GenBank/DDBJ databases">
        <title>Genomic Encyclopedia of Type Strains, Phase III (KMG-III): the genomes of soil and plant-associated and newly described type strains.</title>
        <authorList>
            <person name="Whitman W."/>
        </authorList>
    </citation>
    <scope>NUCLEOTIDE SEQUENCE [LARGE SCALE GENOMIC DNA]</scope>
    <source>
        <strain evidence="1 2">CECT 8236</strain>
    </source>
</reference>
<dbReference type="EMBL" id="QRDY01000002">
    <property type="protein sequence ID" value="RED64701.1"/>
    <property type="molecule type" value="Genomic_DNA"/>
</dbReference>
<dbReference type="AlphaFoldDB" id="A0A3D9ISD2"/>
<keyword evidence="2" id="KW-1185">Reference proteome</keyword>
<evidence type="ECO:0000313" key="1">
    <source>
        <dbReference type="EMBL" id="RED64701.1"/>
    </source>
</evidence>
<comment type="caution">
    <text evidence="1">The sequence shown here is derived from an EMBL/GenBank/DDBJ whole genome shotgun (WGS) entry which is preliminary data.</text>
</comment>
<proteinExistence type="predicted"/>
<dbReference type="Proteomes" id="UP000256869">
    <property type="component" value="Unassembled WGS sequence"/>
</dbReference>
<sequence length="83" mass="9749">MPTSAKKDTSYLLRMLIYESVYKEESMYFVFLIKSVVVADEHNFVHDGNMDLRRSGKIKQRKTKTIETLERHSPWEPNGIDAK</sequence>
<evidence type="ECO:0000313" key="2">
    <source>
        <dbReference type="Proteomes" id="UP000256869"/>
    </source>
</evidence>
<protein>
    <submittedName>
        <fullName evidence="1">Uncharacterized protein</fullName>
    </submittedName>
</protein>
<organism evidence="1 2">
    <name type="scientific">Cohnella lupini</name>
    <dbReference type="NCBI Taxonomy" id="1294267"/>
    <lineage>
        <taxon>Bacteria</taxon>
        <taxon>Bacillati</taxon>
        <taxon>Bacillota</taxon>
        <taxon>Bacilli</taxon>
        <taxon>Bacillales</taxon>
        <taxon>Paenibacillaceae</taxon>
        <taxon>Cohnella</taxon>
    </lineage>
</organism>